<organism evidence="2 3">
    <name type="scientific">Ursus americanus</name>
    <name type="common">American black bear</name>
    <name type="synonym">Euarctos americanus</name>
    <dbReference type="NCBI Taxonomy" id="9643"/>
    <lineage>
        <taxon>Eukaryota</taxon>
        <taxon>Metazoa</taxon>
        <taxon>Chordata</taxon>
        <taxon>Craniata</taxon>
        <taxon>Vertebrata</taxon>
        <taxon>Euteleostomi</taxon>
        <taxon>Mammalia</taxon>
        <taxon>Eutheria</taxon>
        <taxon>Laurasiatheria</taxon>
        <taxon>Carnivora</taxon>
        <taxon>Caniformia</taxon>
        <taxon>Ursidae</taxon>
        <taxon>Ursus</taxon>
    </lineage>
</organism>
<name>A0A452R6Q0_URSAM</name>
<dbReference type="Pfam" id="PF14965">
    <property type="entry name" value="BRI3BP"/>
    <property type="match status" value="1"/>
</dbReference>
<reference evidence="2" key="3">
    <citation type="submission" date="2025-09" db="UniProtKB">
        <authorList>
            <consortium name="Ensembl"/>
        </authorList>
    </citation>
    <scope>IDENTIFICATION</scope>
</reference>
<evidence type="ECO:0000256" key="1">
    <source>
        <dbReference type="SAM" id="SignalP"/>
    </source>
</evidence>
<keyword evidence="1" id="KW-0732">Signal</keyword>
<feature type="signal peptide" evidence="1">
    <location>
        <begin position="1"/>
        <end position="33"/>
    </location>
</feature>
<dbReference type="InterPro" id="IPR039492">
    <property type="entry name" value="TMEM109"/>
</dbReference>
<dbReference type="GO" id="GO:0043069">
    <property type="term" value="P:negative regulation of programmed cell death"/>
    <property type="evidence" value="ECO:0007669"/>
    <property type="project" value="Ensembl"/>
</dbReference>
<dbReference type="AlphaFoldDB" id="A0A452R6Q0"/>
<sequence length="231" mass="24722">MAGPGSSSPWGKHVFKVILMVLVALVLLHSASSQSHADFVPPGQQKKEAPVDLLSQIGRSARGTLDAWLGPETMRLVSEVRTLVLWAISSGHLGEPSFALSDMMDHLHQACKLSPSQVQTFCCGSRALVSIGSVPAFLAWSLAYAAGGSCGPEACPLPGRFVALVRSVPRPLTEPCLLLALLTLYALLTGSLDRARGPKLEAKVRGAERQVEELRWRQRRAAKGPRERGGG</sequence>
<dbReference type="PANTHER" id="PTHR14550">
    <property type="entry name" value="TRANSMEMBRANE PROTEIN 109"/>
    <property type="match status" value="1"/>
</dbReference>
<dbReference type="GO" id="GO:0071480">
    <property type="term" value="P:cellular response to gamma radiation"/>
    <property type="evidence" value="ECO:0007669"/>
    <property type="project" value="Ensembl"/>
</dbReference>
<keyword evidence="3" id="KW-1185">Reference proteome</keyword>
<evidence type="ECO:0000313" key="2">
    <source>
        <dbReference type="Ensembl" id="ENSUAMP00000014049.1"/>
    </source>
</evidence>
<accession>A0A452R6Q0</accession>
<feature type="chain" id="PRO_5019449136" evidence="1">
    <location>
        <begin position="34"/>
        <end position="231"/>
    </location>
</feature>
<dbReference type="Proteomes" id="UP000291022">
    <property type="component" value="Unassembled WGS sequence"/>
</dbReference>
<dbReference type="PANTHER" id="PTHR14550:SF2">
    <property type="entry name" value="TRANSMEMBRANE PROTEIN 109"/>
    <property type="match status" value="1"/>
</dbReference>
<reference evidence="3" key="1">
    <citation type="submission" date="2016-06" db="EMBL/GenBank/DDBJ databases">
        <title>De novo assembly and RNA-Seq shows season-dependent expression and editing in black bear kidneys.</title>
        <authorList>
            <person name="Korstanje R."/>
            <person name="Srivastava A."/>
            <person name="Sarsani V.K."/>
            <person name="Sheehan S.M."/>
            <person name="Seger R.L."/>
            <person name="Barter M.E."/>
            <person name="Lindqvist C."/>
            <person name="Brody L.C."/>
            <person name="Mullikin J.C."/>
        </authorList>
    </citation>
    <scope>NUCLEOTIDE SEQUENCE [LARGE SCALE GENOMIC DNA]</scope>
</reference>
<dbReference type="Ensembl" id="ENSUAMT00000015766.1">
    <property type="protein sequence ID" value="ENSUAMP00000014049.1"/>
    <property type="gene ID" value="ENSUAMG00000011284.1"/>
</dbReference>
<dbReference type="STRING" id="9643.ENSUAMP00000014049"/>
<proteinExistence type="predicted"/>
<dbReference type="GeneTree" id="ENSGT00390000015704"/>
<evidence type="ECO:0000313" key="3">
    <source>
        <dbReference type="Proteomes" id="UP000291022"/>
    </source>
</evidence>
<reference evidence="2" key="2">
    <citation type="submission" date="2025-08" db="UniProtKB">
        <authorList>
            <consortium name="Ensembl"/>
        </authorList>
    </citation>
    <scope>IDENTIFICATION</scope>
</reference>
<dbReference type="OMA" id="VFKVILM"/>
<gene>
    <name evidence="2" type="primary">TMEM109</name>
</gene>
<protein>
    <submittedName>
        <fullName evidence="2">Transmembrane protein 109</fullName>
    </submittedName>
</protein>
<dbReference type="GO" id="GO:0042771">
    <property type="term" value="P:intrinsic apoptotic signaling pathway in response to DNA damage by p53 class mediator"/>
    <property type="evidence" value="ECO:0007669"/>
    <property type="project" value="TreeGrafter"/>
</dbReference>